<gene>
    <name evidence="1" type="ORF">J2793_005003</name>
</gene>
<dbReference type="AlphaFoldDB" id="A0AB73IHM9"/>
<dbReference type="PANTHER" id="PTHR36423">
    <property type="entry name" value="AFR070WP"/>
    <property type="match status" value="1"/>
</dbReference>
<dbReference type="Proteomes" id="UP001229486">
    <property type="component" value="Unassembled WGS sequence"/>
</dbReference>
<dbReference type="SUPFAM" id="SSF143410">
    <property type="entry name" value="DOPA-like"/>
    <property type="match status" value="1"/>
</dbReference>
<dbReference type="RefSeq" id="WP_392394859.1">
    <property type="nucleotide sequence ID" value="NZ_JAURTK010000006.1"/>
</dbReference>
<dbReference type="InterPro" id="IPR014980">
    <property type="entry name" value="DOPA_dioxygen"/>
</dbReference>
<reference evidence="1" key="1">
    <citation type="submission" date="2023-07" db="EMBL/GenBank/DDBJ databases">
        <title>Sorghum-associated microbial communities from plants grown in Nebraska, USA.</title>
        <authorList>
            <person name="Schachtman D."/>
        </authorList>
    </citation>
    <scope>NUCLEOTIDE SEQUENCE</scope>
    <source>
        <strain evidence="1">DS1061</strain>
    </source>
</reference>
<keyword evidence="1" id="KW-0560">Oxidoreductase</keyword>
<dbReference type="PANTHER" id="PTHR36423:SF2">
    <property type="entry name" value="AFR070WP"/>
    <property type="match status" value="1"/>
</dbReference>
<dbReference type="EC" id="1.14.99.-" evidence="1"/>
<organism evidence="1 2">
    <name type="scientific">Paraburkholderia caledonica</name>
    <dbReference type="NCBI Taxonomy" id="134536"/>
    <lineage>
        <taxon>Bacteria</taxon>
        <taxon>Pseudomonadati</taxon>
        <taxon>Pseudomonadota</taxon>
        <taxon>Betaproteobacteria</taxon>
        <taxon>Burkholderiales</taxon>
        <taxon>Burkholderiaceae</taxon>
        <taxon>Paraburkholderia</taxon>
    </lineage>
</organism>
<dbReference type="InterPro" id="IPR023389">
    <property type="entry name" value="DOPA-like_sf"/>
</dbReference>
<protein>
    <submittedName>
        <fullName evidence="1">DOPA 4,5-dioxygenase</fullName>
        <ecNumber evidence="1">1.14.99.-</ecNumber>
    </submittedName>
</protein>
<dbReference type="Pfam" id="PF08883">
    <property type="entry name" value="DOPA_dioxygen"/>
    <property type="match status" value="1"/>
</dbReference>
<dbReference type="Gene3D" id="3.30.70.1240">
    <property type="entry name" value="DOPA-like domains"/>
    <property type="match status" value="1"/>
</dbReference>
<accession>A0AB73IHM9</accession>
<sequence>MTLRDTSVIQSWHAHVYFDSATRDSAWAFREQIEARWHGKLQMGRFHERPVGPHPMWSYQMAFAHGQFGELIGWLTLNHGTLDIFVHPNTGDALRDHRDAAVWIGRSHELLLAALI</sequence>
<evidence type="ECO:0000313" key="1">
    <source>
        <dbReference type="EMBL" id="MDP9649536.1"/>
    </source>
</evidence>
<proteinExistence type="predicted"/>
<comment type="caution">
    <text evidence="1">The sequence shown here is derived from an EMBL/GenBank/DDBJ whole genome shotgun (WGS) entry which is preliminary data.</text>
</comment>
<dbReference type="GO" id="GO:0016491">
    <property type="term" value="F:oxidoreductase activity"/>
    <property type="evidence" value="ECO:0007669"/>
    <property type="project" value="UniProtKB-KW"/>
</dbReference>
<name>A0AB73IHM9_9BURK</name>
<dbReference type="EMBL" id="JAURTK010000006">
    <property type="protein sequence ID" value="MDP9649536.1"/>
    <property type="molecule type" value="Genomic_DNA"/>
</dbReference>
<dbReference type="PIRSF" id="PIRSF028139">
    <property type="entry name" value="DOPA-diox_rel_Mll2280"/>
    <property type="match status" value="1"/>
</dbReference>
<evidence type="ECO:0000313" key="2">
    <source>
        <dbReference type="Proteomes" id="UP001229486"/>
    </source>
</evidence>